<sequence>MMITLIILCIIIALIGLFYTLKVGKKMNQQKSDYDTDNETVSNHPILINPIFLTYIFGFGGLILFIIYLSSKYY</sequence>
<evidence type="ECO:0000313" key="1">
    <source>
        <dbReference type="EMBL" id="MDX8046864.1"/>
    </source>
</evidence>
<gene>
    <name evidence="1" type="ORF">SH601_12800</name>
</gene>
<accession>A0ACC6M7D0</accession>
<comment type="caution">
    <text evidence="1">The sequence shown here is derived from an EMBL/GenBank/DDBJ whole genome shotgun (WGS) entry which is preliminary data.</text>
</comment>
<dbReference type="Proteomes" id="UP001277972">
    <property type="component" value="Unassembled WGS sequence"/>
</dbReference>
<dbReference type="EMBL" id="JAWZSR010000007">
    <property type="protein sequence ID" value="MDX8046864.1"/>
    <property type="molecule type" value="Genomic_DNA"/>
</dbReference>
<reference evidence="1" key="1">
    <citation type="submission" date="2023-11" db="EMBL/GenBank/DDBJ databases">
        <title>Gracilibacillus pellucida a moderately halophilic bacterium isolated from saline soil in Xinjiang province.</title>
        <authorList>
            <person name="Zhang Z."/>
            <person name="Tan F."/>
            <person name="Wang Y."/>
            <person name="Xia M."/>
        </authorList>
    </citation>
    <scope>NUCLEOTIDE SEQUENCE</scope>
    <source>
        <strain evidence="1">S3-1-1</strain>
    </source>
</reference>
<keyword evidence="2" id="KW-1185">Reference proteome</keyword>
<evidence type="ECO:0000313" key="2">
    <source>
        <dbReference type="Proteomes" id="UP001277972"/>
    </source>
</evidence>
<name>A0ACC6M7D0_9BACI</name>
<proteinExistence type="predicted"/>
<protein>
    <submittedName>
        <fullName evidence="1">Uncharacterized protein</fullName>
    </submittedName>
</protein>
<organism evidence="1 2">
    <name type="scientific">Gracilibacillus pellucidus</name>
    <dbReference type="NCBI Taxonomy" id="3095368"/>
    <lineage>
        <taxon>Bacteria</taxon>
        <taxon>Bacillati</taxon>
        <taxon>Bacillota</taxon>
        <taxon>Bacilli</taxon>
        <taxon>Bacillales</taxon>
        <taxon>Bacillaceae</taxon>
        <taxon>Gracilibacillus</taxon>
    </lineage>
</organism>